<dbReference type="InterPro" id="IPR050155">
    <property type="entry name" value="HAD-like_hydrolase_sf"/>
</dbReference>
<dbReference type="SFLD" id="SFLDS00003">
    <property type="entry name" value="Haloacid_Dehalogenase"/>
    <property type="match status" value="1"/>
</dbReference>
<evidence type="ECO:0000313" key="1">
    <source>
        <dbReference type="EMBL" id="KKP73078.1"/>
    </source>
</evidence>
<comment type="caution">
    <text evidence="1">The sequence shown here is derived from an EMBL/GenBank/DDBJ whole genome shotgun (WGS) entry which is preliminary data.</text>
</comment>
<dbReference type="PRINTS" id="PR00413">
    <property type="entry name" value="HADHALOGNASE"/>
</dbReference>
<dbReference type="Proteomes" id="UP000034457">
    <property type="component" value="Unassembled WGS sequence"/>
</dbReference>
<dbReference type="GO" id="GO:0005829">
    <property type="term" value="C:cytosol"/>
    <property type="evidence" value="ECO:0007669"/>
    <property type="project" value="TreeGrafter"/>
</dbReference>
<dbReference type="InterPro" id="IPR023214">
    <property type="entry name" value="HAD_sf"/>
</dbReference>
<sequence length="212" mass="24556">MITTIIFDFDGTLADTLPFVEKKLFKMLKEEKIKITYKQMIEDFRSKQFSELMNLWKISWLKLPIILKKIKQSQIDLYDEIGNIKIFPGVKKLLYKLKKKGFTLTILSSNLENNISKFLKINNLNIFEKIHAGSQILGKSKAINEFIKQNNFNKDEVLYIGDEIRDIEACKKSGIRIIGVGWGMHKATILNNHGADFVVNKPSDIFKIISRQ</sequence>
<keyword evidence="1" id="KW-0378">Hydrolase</keyword>
<dbReference type="GO" id="GO:0006281">
    <property type="term" value="P:DNA repair"/>
    <property type="evidence" value="ECO:0007669"/>
    <property type="project" value="TreeGrafter"/>
</dbReference>
<dbReference type="EMBL" id="LBQC01000009">
    <property type="protein sequence ID" value="KKP73078.1"/>
    <property type="molecule type" value="Genomic_DNA"/>
</dbReference>
<organism evidence="1 2">
    <name type="scientific">Candidatus Roizmanbacteria bacterium GW2011_GWA2_35_19</name>
    <dbReference type="NCBI Taxonomy" id="1618478"/>
    <lineage>
        <taxon>Bacteria</taxon>
        <taxon>Candidatus Roizmaniibacteriota</taxon>
    </lineage>
</organism>
<dbReference type="NCBIfam" id="TIGR01549">
    <property type="entry name" value="HAD-SF-IA-v1"/>
    <property type="match status" value="1"/>
</dbReference>
<name>A0A0G0BUW7_9BACT</name>
<dbReference type="SFLD" id="SFLDG01129">
    <property type="entry name" value="C1.5:_HAD__Beta-PGM__Phosphata"/>
    <property type="match status" value="1"/>
</dbReference>
<dbReference type="InterPro" id="IPR036412">
    <property type="entry name" value="HAD-like_sf"/>
</dbReference>
<gene>
    <name evidence="1" type="ORF">UR68_C0009G0023</name>
</gene>
<dbReference type="InterPro" id="IPR023198">
    <property type="entry name" value="PGP-like_dom2"/>
</dbReference>
<reference evidence="1 2" key="1">
    <citation type="journal article" date="2015" name="Nature">
        <title>rRNA introns, odd ribosomes, and small enigmatic genomes across a large radiation of phyla.</title>
        <authorList>
            <person name="Brown C.T."/>
            <person name="Hug L.A."/>
            <person name="Thomas B.C."/>
            <person name="Sharon I."/>
            <person name="Castelle C.J."/>
            <person name="Singh A."/>
            <person name="Wilkins M.J."/>
            <person name="Williams K.H."/>
            <person name="Banfield J.F."/>
        </authorList>
    </citation>
    <scope>NUCLEOTIDE SEQUENCE [LARGE SCALE GENOMIC DNA]</scope>
</reference>
<dbReference type="Pfam" id="PF13419">
    <property type="entry name" value="HAD_2"/>
    <property type="match status" value="1"/>
</dbReference>
<dbReference type="STRING" id="1618478.UR68_C0009G0023"/>
<dbReference type="InterPro" id="IPR041492">
    <property type="entry name" value="HAD_2"/>
</dbReference>
<dbReference type="PANTHER" id="PTHR43434:SF13">
    <property type="entry name" value="PHOSPHOGLYCOLATE PHOSPHATASE"/>
    <property type="match status" value="1"/>
</dbReference>
<dbReference type="SUPFAM" id="SSF56784">
    <property type="entry name" value="HAD-like"/>
    <property type="match status" value="1"/>
</dbReference>
<evidence type="ECO:0000313" key="2">
    <source>
        <dbReference type="Proteomes" id="UP000034457"/>
    </source>
</evidence>
<dbReference type="GO" id="GO:0008967">
    <property type="term" value="F:phosphoglycolate phosphatase activity"/>
    <property type="evidence" value="ECO:0007669"/>
    <property type="project" value="TreeGrafter"/>
</dbReference>
<dbReference type="InterPro" id="IPR006439">
    <property type="entry name" value="HAD-SF_hydro_IA"/>
</dbReference>
<dbReference type="PANTHER" id="PTHR43434">
    <property type="entry name" value="PHOSPHOGLYCOLATE PHOSPHATASE"/>
    <property type="match status" value="1"/>
</dbReference>
<dbReference type="AlphaFoldDB" id="A0A0G0BUW7"/>
<protein>
    <submittedName>
        <fullName evidence="1">HAD-superfamily hydrolase, subfamily IA, variant 1</fullName>
    </submittedName>
</protein>
<proteinExistence type="predicted"/>
<dbReference type="Gene3D" id="1.10.150.240">
    <property type="entry name" value="Putative phosphatase, domain 2"/>
    <property type="match status" value="1"/>
</dbReference>
<accession>A0A0G0BUW7</accession>
<dbReference type="Gene3D" id="3.40.50.1000">
    <property type="entry name" value="HAD superfamily/HAD-like"/>
    <property type="match status" value="1"/>
</dbReference>